<protein>
    <submittedName>
        <fullName evidence="1">Uncharacterized protein</fullName>
    </submittedName>
</protein>
<gene>
    <name evidence="1" type="ORF">DCAF_LOCUS24171</name>
</gene>
<keyword evidence="2" id="KW-1185">Reference proteome</keyword>
<sequence length="154" mass="16948">MACQVIEEEQALLGARAATGRCEEQLCVRSVREAHELLLSRMRRSLAATGTRKELTAGDCSRGEVAVWKCSRMRNWPAGFIAVVGEGATRKLGAVAGAKGEVAGEIRWLIWLWVAVVACKEEELRVVLWVSGEGVTAARERETAGLCFFFWSLH</sequence>
<reference evidence="1 2" key="1">
    <citation type="submission" date="2024-01" db="EMBL/GenBank/DDBJ databases">
        <authorList>
            <person name="Waweru B."/>
        </authorList>
    </citation>
    <scope>NUCLEOTIDE SEQUENCE [LARGE SCALE GENOMIC DNA]</scope>
</reference>
<accession>A0AAV1SLY4</accession>
<evidence type="ECO:0000313" key="2">
    <source>
        <dbReference type="Proteomes" id="UP001314170"/>
    </source>
</evidence>
<comment type="caution">
    <text evidence="1">The sequence shown here is derived from an EMBL/GenBank/DDBJ whole genome shotgun (WGS) entry which is preliminary data.</text>
</comment>
<name>A0AAV1SLY4_9ROSI</name>
<evidence type="ECO:0000313" key="1">
    <source>
        <dbReference type="EMBL" id="CAK7352334.1"/>
    </source>
</evidence>
<proteinExistence type="predicted"/>
<dbReference type="AlphaFoldDB" id="A0AAV1SLY4"/>
<dbReference type="Proteomes" id="UP001314170">
    <property type="component" value="Unassembled WGS sequence"/>
</dbReference>
<dbReference type="EMBL" id="CAWUPB010001194">
    <property type="protein sequence ID" value="CAK7352334.1"/>
    <property type="molecule type" value="Genomic_DNA"/>
</dbReference>
<organism evidence="1 2">
    <name type="scientific">Dovyalis caffra</name>
    <dbReference type="NCBI Taxonomy" id="77055"/>
    <lineage>
        <taxon>Eukaryota</taxon>
        <taxon>Viridiplantae</taxon>
        <taxon>Streptophyta</taxon>
        <taxon>Embryophyta</taxon>
        <taxon>Tracheophyta</taxon>
        <taxon>Spermatophyta</taxon>
        <taxon>Magnoliopsida</taxon>
        <taxon>eudicotyledons</taxon>
        <taxon>Gunneridae</taxon>
        <taxon>Pentapetalae</taxon>
        <taxon>rosids</taxon>
        <taxon>fabids</taxon>
        <taxon>Malpighiales</taxon>
        <taxon>Salicaceae</taxon>
        <taxon>Flacourtieae</taxon>
        <taxon>Dovyalis</taxon>
    </lineage>
</organism>